<accession>K9EHI2</accession>
<dbReference type="GO" id="GO:0003676">
    <property type="term" value="F:nucleic acid binding"/>
    <property type="evidence" value="ECO:0007669"/>
    <property type="project" value="InterPro"/>
</dbReference>
<dbReference type="STRING" id="202789.GCA_001457435_00294"/>
<comment type="caution">
    <text evidence="3">The sequence shown here is derived from an EMBL/GenBank/DDBJ whole genome shotgun (WGS) entry which is preliminary data.</text>
</comment>
<protein>
    <recommendedName>
        <fullName evidence="2">UPF0102 protein HMPREF9233_00221</fullName>
    </recommendedName>
</protein>
<dbReference type="Pfam" id="PF02021">
    <property type="entry name" value="UPF0102"/>
    <property type="match status" value="1"/>
</dbReference>
<dbReference type="SUPFAM" id="SSF52980">
    <property type="entry name" value="Restriction endonuclease-like"/>
    <property type="match status" value="1"/>
</dbReference>
<dbReference type="InterPro" id="IPR003509">
    <property type="entry name" value="UPF0102_YraN-like"/>
</dbReference>
<gene>
    <name evidence="3" type="ORF">HMPREF9233_00221</name>
</gene>
<comment type="similarity">
    <text evidence="1 2">Belongs to the UPF0102 family.</text>
</comment>
<dbReference type="HOGENOM" id="CLU_115353_2_3_11"/>
<name>K9EHI2_9ACTO</name>
<sequence length="143" mass="15789">MDDANIECISPGKNIEIPALSSEASPRELGRWGEELGALYMRSAGFEILARNWRAPSHAGELDLVCLEGQARRLVGVEVKTRRGNNQVPALEAVTPQKRNRLHALVYEWLLENPGSYSEVGVDLLAVELVVGEGVEIYHVRSI</sequence>
<evidence type="ECO:0000256" key="2">
    <source>
        <dbReference type="HAMAP-Rule" id="MF_00048"/>
    </source>
</evidence>
<dbReference type="EMBL" id="AGWL01000001">
    <property type="protein sequence ID" value="EKU96133.1"/>
    <property type="molecule type" value="Genomic_DNA"/>
</dbReference>
<dbReference type="InterPro" id="IPR011335">
    <property type="entry name" value="Restrct_endonuc-II-like"/>
</dbReference>
<dbReference type="CDD" id="cd20736">
    <property type="entry name" value="PoNe_Nuclease"/>
    <property type="match status" value="1"/>
</dbReference>
<dbReference type="RefSeq" id="WP_007000439.1">
    <property type="nucleotide sequence ID" value="NZ_JH992955.1"/>
</dbReference>
<evidence type="ECO:0000313" key="3">
    <source>
        <dbReference type="EMBL" id="EKU96133.1"/>
    </source>
</evidence>
<dbReference type="PANTHER" id="PTHR34039:SF1">
    <property type="entry name" value="UPF0102 PROTEIN YRAN"/>
    <property type="match status" value="1"/>
</dbReference>
<dbReference type="Proteomes" id="UP000009888">
    <property type="component" value="Unassembled WGS sequence"/>
</dbReference>
<dbReference type="AlphaFoldDB" id="K9EHI2"/>
<dbReference type="PANTHER" id="PTHR34039">
    <property type="entry name" value="UPF0102 PROTEIN YRAN"/>
    <property type="match status" value="1"/>
</dbReference>
<dbReference type="HAMAP" id="MF_00048">
    <property type="entry name" value="UPF0102"/>
    <property type="match status" value="1"/>
</dbReference>
<evidence type="ECO:0000313" key="4">
    <source>
        <dbReference type="Proteomes" id="UP000009888"/>
    </source>
</evidence>
<evidence type="ECO:0000256" key="1">
    <source>
        <dbReference type="ARBA" id="ARBA00006738"/>
    </source>
</evidence>
<proteinExistence type="inferred from homology"/>
<organism evidence="3 4">
    <name type="scientific">Actinobaculum massiliense ACS-171-V-Col2</name>
    <dbReference type="NCBI Taxonomy" id="883066"/>
    <lineage>
        <taxon>Bacteria</taxon>
        <taxon>Bacillati</taxon>
        <taxon>Actinomycetota</taxon>
        <taxon>Actinomycetes</taxon>
        <taxon>Actinomycetales</taxon>
        <taxon>Actinomycetaceae</taxon>
        <taxon>Actinobaculum</taxon>
    </lineage>
</organism>
<dbReference type="eggNOG" id="COG0792">
    <property type="taxonomic scope" value="Bacteria"/>
</dbReference>
<reference evidence="3 4" key="1">
    <citation type="submission" date="2012-09" db="EMBL/GenBank/DDBJ databases">
        <title>The Genome Sequence of Actinobaculum massiliae ACS-171-V-COL2.</title>
        <authorList>
            <consortium name="The Broad Institute Genome Sequencing Platform"/>
            <person name="Earl A."/>
            <person name="Ward D."/>
            <person name="Feldgarden M."/>
            <person name="Gevers D."/>
            <person name="Saerens B."/>
            <person name="Vaneechoutte M."/>
            <person name="Walker B."/>
            <person name="Young S.K."/>
            <person name="Zeng Q."/>
            <person name="Gargeya S."/>
            <person name="Fitzgerald M."/>
            <person name="Haas B."/>
            <person name="Abouelleil A."/>
            <person name="Alvarado L."/>
            <person name="Arachchi H.M."/>
            <person name="Berlin A."/>
            <person name="Chapman S.B."/>
            <person name="Goldberg J."/>
            <person name="Griggs A."/>
            <person name="Gujja S."/>
            <person name="Hansen M."/>
            <person name="Howarth C."/>
            <person name="Imamovic A."/>
            <person name="Larimer J."/>
            <person name="McCowen C."/>
            <person name="Montmayeur A."/>
            <person name="Murphy C."/>
            <person name="Neiman D."/>
            <person name="Pearson M."/>
            <person name="Priest M."/>
            <person name="Roberts A."/>
            <person name="Saif S."/>
            <person name="Shea T."/>
            <person name="Sisk P."/>
            <person name="Sykes S."/>
            <person name="Wortman J."/>
            <person name="Nusbaum C."/>
            <person name="Birren B."/>
        </authorList>
    </citation>
    <scope>NUCLEOTIDE SEQUENCE [LARGE SCALE GENOMIC DNA]</scope>
    <source>
        <strain evidence="4">ACS-171-V-Col2</strain>
    </source>
</reference>
<dbReference type="PATRIC" id="fig|883066.3.peg.224"/>
<keyword evidence="4" id="KW-1185">Reference proteome</keyword>
<dbReference type="Gene3D" id="3.40.1350.10">
    <property type="match status" value="1"/>
</dbReference>
<dbReference type="InterPro" id="IPR011856">
    <property type="entry name" value="tRNA_endonuc-like_dom_sf"/>
</dbReference>